<keyword evidence="3" id="KW-1185">Reference proteome</keyword>
<feature type="compositionally biased region" description="Low complexity" evidence="1">
    <location>
        <begin position="111"/>
        <end position="124"/>
    </location>
</feature>
<evidence type="ECO:0000313" key="2">
    <source>
        <dbReference type="EMBL" id="CAK6435294.1"/>
    </source>
</evidence>
<evidence type="ECO:0000313" key="3">
    <source>
        <dbReference type="Proteomes" id="UP001314169"/>
    </source>
</evidence>
<dbReference type="Proteomes" id="UP001314169">
    <property type="component" value="Chromosome 12"/>
</dbReference>
<sequence length="237" mass="26531">MENPVTFDDFQRELEEYIRKQRARGLQPETRFRKETERDRTAPPGPPMLQPSLPFRGSPGFPGPHKRQRTVGSRLPQWANIHRSAPRLDSLLHRQKNHHFFQNPWLPSPPVRGGTPGPRAARGGDAARRPGVHQAGHLEPGPGRRSGEEGGGISLELQAKLRQRKRGAEGEACGEKGRRQEGEPGREEKPGRGKSGEQGVTKERSLSGRKKRPRGEGRPQQRGLWDLWDEAILGSCC</sequence>
<dbReference type="PANTHER" id="PTHR46742">
    <property type="entry name" value="LYSINE-RICH COILED-COIL PROTEIN 1"/>
    <property type="match status" value="1"/>
</dbReference>
<feature type="compositionally biased region" description="Basic and acidic residues" evidence="1">
    <location>
        <begin position="166"/>
        <end position="206"/>
    </location>
</feature>
<dbReference type="PANTHER" id="PTHR46742:SF1">
    <property type="entry name" value="LYSINE RICH COILED-COIL 1"/>
    <property type="match status" value="1"/>
</dbReference>
<protein>
    <submittedName>
        <fullName evidence="2">Uncharacterized protein</fullName>
    </submittedName>
</protein>
<reference evidence="2" key="1">
    <citation type="submission" date="2023-12" db="EMBL/GenBank/DDBJ databases">
        <authorList>
            <person name="Brown T."/>
        </authorList>
    </citation>
    <scope>NUCLEOTIDE SEQUENCE</scope>
</reference>
<organism evidence="2 3">
    <name type="scientific">Pipistrellus nathusii</name>
    <name type="common">Nathusius' pipistrelle</name>
    <dbReference type="NCBI Taxonomy" id="59473"/>
    <lineage>
        <taxon>Eukaryota</taxon>
        <taxon>Metazoa</taxon>
        <taxon>Chordata</taxon>
        <taxon>Craniata</taxon>
        <taxon>Vertebrata</taxon>
        <taxon>Euteleostomi</taxon>
        <taxon>Mammalia</taxon>
        <taxon>Eutheria</taxon>
        <taxon>Laurasiatheria</taxon>
        <taxon>Chiroptera</taxon>
        <taxon>Yangochiroptera</taxon>
        <taxon>Vespertilionidae</taxon>
        <taxon>Pipistrellus</taxon>
    </lineage>
</organism>
<accession>A0ABN9ZF82</accession>
<dbReference type="EMBL" id="OY882869">
    <property type="protein sequence ID" value="CAK6435294.1"/>
    <property type="molecule type" value="Genomic_DNA"/>
</dbReference>
<feature type="region of interest" description="Disordered" evidence="1">
    <location>
        <begin position="20"/>
        <end position="76"/>
    </location>
</feature>
<feature type="region of interest" description="Disordered" evidence="1">
    <location>
        <begin position="100"/>
        <end position="225"/>
    </location>
</feature>
<evidence type="ECO:0000256" key="1">
    <source>
        <dbReference type="SAM" id="MobiDB-lite"/>
    </source>
</evidence>
<gene>
    <name evidence="2" type="ORF">MPIPNATIZW_LOCUS3600</name>
</gene>
<feature type="compositionally biased region" description="Basic and acidic residues" evidence="1">
    <location>
        <begin position="30"/>
        <end position="41"/>
    </location>
</feature>
<proteinExistence type="predicted"/>
<name>A0ABN9ZF82_PIPNA</name>